<keyword evidence="3" id="KW-0493">Microtubule</keyword>
<protein>
    <submittedName>
        <fullName evidence="17">Dynein heavy chain 6, related</fullName>
    </submittedName>
</protein>
<evidence type="ECO:0000256" key="1">
    <source>
        <dbReference type="ARBA" id="ARBA00004245"/>
    </source>
</evidence>
<dbReference type="Pfam" id="PF12775">
    <property type="entry name" value="AAA_7"/>
    <property type="match status" value="1"/>
</dbReference>
<keyword evidence="4" id="KW-0547">Nucleotide-binding</keyword>
<evidence type="ECO:0000256" key="4">
    <source>
        <dbReference type="ARBA" id="ARBA00022741"/>
    </source>
</evidence>
<dbReference type="FunFam" id="1.20.920.20:FF:000001">
    <property type="entry name" value="dynein heavy chain 2, axonemal"/>
    <property type="match status" value="1"/>
</dbReference>
<evidence type="ECO:0000259" key="12">
    <source>
        <dbReference type="Pfam" id="PF12774"/>
    </source>
</evidence>
<dbReference type="InterPro" id="IPR035706">
    <property type="entry name" value="AAA_9"/>
</dbReference>
<keyword evidence="2" id="KW-0963">Cytoplasm</keyword>
<evidence type="ECO:0000313" key="18">
    <source>
        <dbReference type="Proteomes" id="UP000030747"/>
    </source>
</evidence>
<dbReference type="PANTHER" id="PTHR45703">
    <property type="entry name" value="DYNEIN HEAVY CHAIN"/>
    <property type="match status" value="1"/>
</dbReference>
<dbReference type="GO" id="GO:0008569">
    <property type="term" value="F:minus-end-directed microtubule motor activity"/>
    <property type="evidence" value="ECO:0007669"/>
    <property type="project" value="InterPro"/>
</dbReference>
<dbReference type="GO" id="GO:0030286">
    <property type="term" value="C:dynein complex"/>
    <property type="evidence" value="ECO:0007669"/>
    <property type="project" value="UniProtKB-KW"/>
</dbReference>
<dbReference type="Gene3D" id="1.20.920.30">
    <property type="match status" value="1"/>
</dbReference>
<organism evidence="17 18">
    <name type="scientific">Eimeria tenella</name>
    <name type="common">Coccidian parasite</name>
    <dbReference type="NCBI Taxonomy" id="5802"/>
    <lineage>
        <taxon>Eukaryota</taxon>
        <taxon>Sar</taxon>
        <taxon>Alveolata</taxon>
        <taxon>Apicomplexa</taxon>
        <taxon>Conoidasida</taxon>
        <taxon>Coccidia</taxon>
        <taxon>Eucoccidiorida</taxon>
        <taxon>Eimeriorina</taxon>
        <taxon>Eimeriidae</taxon>
        <taxon>Eimeria</taxon>
    </lineage>
</organism>
<keyword evidence="18" id="KW-1185">Reference proteome</keyword>
<evidence type="ECO:0000259" key="16">
    <source>
        <dbReference type="Pfam" id="PF17852"/>
    </source>
</evidence>
<keyword evidence="8" id="KW-0505">Motor protein</keyword>
<dbReference type="InterPro" id="IPR024317">
    <property type="entry name" value="Dynein_heavy_chain_D4_dom"/>
</dbReference>
<dbReference type="VEuPathDB" id="ToxoDB:ETH2_0530600"/>
<feature type="domain" description="Dynein heavy chain AAA 5 extension" evidence="16">
    <location>
        <begin position="388"/>
        <end position="540"/>
    </location>
</feature>
<dbReference type="Pfam" id="PF12781">
    <property type="entry name" value="AAA_9"/>
    <property type="match status" value="1"/>
</dbReference>
<dbReference type="GO" id="GO:0045505">
    <property type="term" value="F:dynein intermediate chain binding"/>
    <property type="evidence" value="ECO:0007669"/>
    <property type="project" value="InterPro"/>
</dbReference>
<dbReference type="EMBL" id="HG675525">
    <property type="protein sequence ID" value="CDJ41167.1"/>
    <property type="molecule type" value="Genomic_DNA"/>
</dbReference>
<feature type="domain" description="Dynein heavy chain hydrolytic ATP-binding dynein motor region" evidence="12">
    <location>
        <begin position="1"/>
        <end position="158"/>
    </location>
</feature>
<dbReference type="InterPro" id="IPR027417">
    <property type="entry name" value="P-loop_NTPase"/>
</dbReference>
<evidence type="ECO:0000256" key="3">
    <source>
        <dbReference type="ARBA" id="ARBA00022701"/>
    </source>
</evidence>
<dbReference type="GO" id="GO:0007018">
    <property type="term" value="P:microtubule-based movement"/>
    <property type="evidence" value="ECO:0007669"/>
    <property type="project" value="InterPro"/>
</dbReference>
<dbReference type="Gene3D" id="1.10.472.130">
    <property type="match status" value="1"/>
</dbReference>
<dbReference type="OrthoDB" id="424310at2759"/>
<dbReference type="InterPro" id="IPR024743">
    <property type="entry name" value="Dynein_HC_stalk"/>
</dbReference>
<feature type="domain" description="Dynein heavy chain coiled coil stalk" evidence="13">
    <location>
        <begin position="1284"/>
        <end position="1625"/>
    </location>
</feature>
<evidence type="ECO:0000256" key="8">
    <source>
        <dbReference type="ARBA" id="ARBA00023175"/>
    </source>
</evidence>
<dbReference type="GO" id="GO:0005874">
    <property type="term" value="C:microtubule"/>
    <property type="evidence" value="ECO:0007669"/>
    <property type="project" value="UniProtKB-KW"/>
</dbReference>
<feature type="coiled-coil region" evidence="10">
    <location>
        <begin position="1512"/>
        <end position="1574"/>
    </location>
</feature>
<dbReference type="InterPro" id="IPR026983">
    <property type="entry name" value="DHC"/>
</dbReference>
<dbReference type="InterPro" id="IPR035699">
    <property type="entry name" value="AAA_6"/>
</dbReference>
<evidence type="ECO:0000256" key="10">
    <source>
        <dbReference type="SAM" id="Coils"/>
    </source>
</evidence>
<dbReference type="RefSeq" id="XP_013231917.1">
    <property type="nucleotide sequence ID" value="XM_013376463.1"/>
</dbReference>
<dbReference type="InterPro" id="IPR041466">
    <property type="entry name" value="Dynein_AAA5_ext"/>
</dbReference>
<feature type="domain" description="Dynein heavy chain AAA module D4" evidence="14">
    <location>
        <begin position="966"/>
        <end position="1266"/>
    </location>
</feature>
<evidence type="ECO:0000259" key="15">
    <source>
        <dbReference type="Pfam" id="PF12781"/>
    </source>
</evidence>
<evidence type="ECO:0000256" key="6">
    <source>
        <dbReference type="ARBA" id="ARBA00023017"/>
    </source>
</evidence>
<dbReference type="GO" id="GO:0051959">
    <property type="term" value="F:dynein light intermediate chain binding"/>
    <property type="evidence" value="ECO:0007669"/>
    <property type="project" value="InterPro"/>
</dbReference>
<sequence>MVTCLELASEQLARRSHYDFGMRAAVAVLNTAKHLFRHQPEATAVREASPVDCHSQSAEEATRHEAVTLCKALRLTNVPKLHPTDQLTFEEILRDVFDEGDLGAAEMQQHLRPFLVEAATQLLLDPSEEFLKKSLQVLNTLDHRHGLMLVGSSATGKTSAVKCLVLALELQQAAAAATAASVVSLNTELHETSNENTTRADRIHVSTAEVNNQANRDVERNLNDSHRATSTCIARRIFPKALQVEELYGSLDTTTREWKGGALEQAVREASLEQDGNIRRWIILDGPVDVGWIENLNTVLDDNKKLCLSSGEVVLLSPQTALLFEVTDLRCASPATVSRCGMVYIHQDVVRWESLLQAWSLHSPTAKLLGGATAKDVKDTLFESCAVCIAFLSMCSGGPLRISPNWMVLNVLRLLDALIAQITVPAQRGEGKVADLLEQSLESALVFALLWGTGATLCASERSAFDVVFRNLHSGRFDILEQMGLLASNPPSSPETSIEMRQGETQTKRRARRFNHHLPPMGSCFDVFWDVQQKKWHTWASLPMLPDVRKGATITPASLQHAFIETQETSLLEFFLNLVVIHGKAPFLLVGEAGGGKSKCMLQKLQLMAADSQQKFLQQLRGRSMPSAQQGRTMLKSAPEGPLATSSNVAGAFAFLALTLTGAATPNSVQQWLEARMERSHGSSLRPAGFPSCLLLLDDIHLPTTEESGAQPVGELVRQLLECGGWSRGSSWQFCSVEGLTLTAARRPVQQQQQYNERLARHFFPLMGTPYSAESLEAILHQILLLRFDSCADSVLEGLKKVALLTAKFYRHIQQRLPLRPCRWIQQWTPRDCWRVVQRLSSVNPAGLQTQNQLLSCWVHEVRRVFEDRTANAPDMEVLAATLADVLKDTTAFSLDELDPPKQRPLLFAFREPVAGSTTGAKYGAAVADDGLMGARVYERVTPAEAHQLCAAALEQYSLLHPNKPLSLVLFPQAVEHALRCMNTLLQPQGHTLLLGVGGSGRRSCARLAAFLAGFGTVEPHALFQSVAIGEWQEELKNTVLATAVLKKPQLLLVPAEHLAYDEIAAHICTLLQLREVPDIFSADEKAEAINALRLKASNAAPSSGGKESTELSDGSSGYFPLKNADLLAAECRQRLRICVYCSPSNPQTQVLFRRFPVLTGCCTINYFRSWSSQALYSVAEQKLMLVSAALRQHDGAVPAMQNTVEDGGEMGFSSYVHPSEKMRQLCQACSDIFESTKNIADSYREEQRRFFYVTPASFLRFLDGFCYVFMTRASQYRLQQQQYELGLQKLHDVSLQVMEMQQQLEKLQPELAKASAETQQLMQVLSSKREHASTTMSLVEAEERDCKAQADAAASVERECQDQLAEVMPALLAAEEALKKLSKADITELKSMKAPPSGVVKVMEALCKLFRIQPILVQVTPGQPRQPDFWQTAKKHLLGNSRFLQRLLNFDRDDIPPTVMAAIAPYDQDADFDPDIVKKASVAATSLCLWVKALIAYDRANSAVKPRREALQQAQCELRTAEFLLQDKKQELLQLETLIEQLSQQYQKALQRSEALQQEAQTCERRLSVAEKLIASLGGERNRWSESHEALKSKVPRITGDATLSAAFIEFGGIFRPSYRLRCLTSWQQALEKFGVQSTPNYSMQEALTSPQEVQQWLMQGLPDDELSIENAAITLNAQCCPMLIDPHQQATPWLASTFPDMKVLRAEEPNLQRSLQLMLQCGAVVILECFFEGLDPALNSLLEWRRPRQAASSSFTFPTSETDIPTLGEGRSSAVALGSALVEVHPSFRLLLKTPLNAPHFPPEVCSRLTLIDFSVGCKGLEQRLLRLALQAAAPDIHATCLRLVHEGAETRAQLVAAEHRMLEALSNAKVGLAFDESVLDDMELLSTLRHAKAISESCSERLQEQQRAQAAADATLSLYSPVAKRASSLFQVLQQLETAHPMYLFSVQTFQQCFVDAVLEVLGKPDSTSRQQDAGQYTADLVGATLRRVYRSIHPCLFESHKPLLPVLFALQSLHLRGAATHEEMQQLQAPVVLPMVENCEPERSQVSPSAPLDAADSSWLTPSCREKLQGLRLLGEPFISLVSSVLRGSNDWEAALFDENPLVSEWPERWGERLSMLQQTLLVQCIRPECLRSCLQQLADAEVGTVLGEVAPLGLGEALEAAGPKAPLLILLSSGADPQAALLQHAEAMHMRNKFVSVAMGKGQGPKASSGQTETPENAVARFKGHMGSHNNNAFLIAAHEELRLLSRPKVVPVSFLLCWRESR</sequence>
<dbReference type="Pfam" id="PF03028">
    <property type="entry name" value="Dynein_heavy"/>
    <property type="match status" value="1"/>
</dbReference>
<dbReference type="InterPro" id="IPR043157">
    <property type="entry name" value="Dynein_AAA1S"/>
</dbReference>
<dbReference type="Gene3D" id="6.10.140.1060">
    <property type="match status" value="1"/>
</dbReference>
<dbReference type="GeneID" id="25253911"/>
<keyword evidence="7 10" id="KW-0175">Coiled coil</keyword>
<dbReference type="SUPFAM" id="SSF52540">
    <property type="entry name" value="P-loop containing nucleoside triphosphate hydrolases"/>
    <property type="match status" value="2"/>
</dbReference>
<dbReference type="Pfam" id="PF17852">
    <property type="entry name" value="Dynein_AAA_lid"/>
    <property type="match status" value="1"/>
</dbReference>
<dbReference type="Proteomes" id="UP000030747">
    <property type="component" value="Unassembled WGS sequence"/>
</dbReference>
<dbReference type="PANTHER" id="PTHR45703:SF36">
    <property type="entry name" value="DYNEIN HEAVY CHAIN, CYTOPLASMIC"/>
    <property type="match status" value="1"/>
</dbReference>
<accession>U6KSR3</accession>
<keyword evidence="9" id="KW-0206">Cytoskeleton</keyword>
<dbReference type="OMA" id="GIRENIM"/>
<name>U6KSR3_EIMTE</name>
<dbReference type="Pfam" id="PF12774">
    <property type="entry name" value="AAA_6"/>
    <property type="match status" value="1"/>
</dbReference>
<reference evidence="17" key="1">
    <citation type="submission" date="2013-10" db="EMBL/GenBank/DDBJ databases">
        <title>Genomic analysis of the causative agents of coccidiosis in chickens.</title>
        <authorList>
            <person name="Reid A.J."/>
            <person name="Blake D."/>
            <person name="Billington K."/>
            <person name="Browne H."/>
            <person name="Dunn M."/>
            <person name="Hung S."/>
            <person name="Kawahara F."/>
            <person name="Miranda-Saavedra D."/>
            <person name="Mourier T."/>
            <person name="Nagra H."/>
            <person name="Otto T.D."/>
            <person name="Rawlings N."/>
            <person name="Sanchez A."/>
            <person name="Sanders M."/>
            <person name="Subramaniam C."/>
            <person name="Tay Y."/>
            <person name="Dear P."/>
            <person name="Doerig C."/>
            <person name="Gruber A."/>
            <person name="Parkinson J."/>
            <person name="Shirley M."/>
            <person name="Wan K.L."/>
            <person name="Berriman M."/>
            <person name="Tomley F."/>
            <person name="Pain A."/>
        </authorList>
    </citation>
    <scope>NUCLEOTIDE SEQUENCE [LARGE SCALE GENOMIC DNA]</scope>
    <source>
        <strain evidence="17">Houghton</strain>
    </source>
</reference>
<dbReference type="Gene3D" id="1.10.8.710">
    <property type="match status" value="1"/>
</dbReference>
<dbReference type="Pfam" id="PF12780">
    <property type="entry name" value="AAA_8"/>
    <property type="match status" value="1"/>
</dbReference>
<feature type="coiled-coil region" evidence="10">
    <location>
        <begin position="1298"/>
        <end position="1360"/>
    </location>
</feature>
<feature type="domain" description="Dynein heavy chain ATP-binding dynein motor region" evidence="15">
    <location>
        <begin position="1656"/>
        <end position="1899"/>
    </location>
</feature>
<evidence type="ECO:0000313" key="17">
    <source>
        <dbReference type="EMBL" id="CDJ41167.1"/>
    </source>
</evidence>
<dbReference type="Gene3D" id="3.40.50.300">
    <property type="entry name" value="P-loop containing nucleotide triphosphate hydrolases"/>
    <property type="match status" value="4"/>
</dbReference>
<evidence type="ECO:0000259" key="13">
    <source>
        <dbReference type="Pfam" id="PF12777"/>
    </source>
</evidence>
<dbReference type="Gene3D" id="1.20.920.20">
    <property type="match status" value="1"/>
</dbReference>
<evidence type="ECO:0000259" key="11">
    <source>
        <dbReference type="Pfam" id="PF03028"/>
    </source>
</evidence>
<evidence type="ECO:0000256" key="2">
    <source>
        <dbReference type="ARBA" id="ARBA00022490"/>
    </source>
</evidence>
<evidence type="ECO:0000256" key="5">
    <source>
        <dbReference type="ARBA" id="ARBA00022840"/>
    </source>
</evidence>
<proteinExistence type="predicted"/>
<feature type="domain" description="Dynein heavy chain region D6 P-loop" evidence="11">
    <location>
        <begin position="2168"/>
        <end position="2214"/>
    </location>
</feature>
<keyword evidence="6" id="KW-0243">Dynein</keyword>
<evidence type="ECO:0000256" key="9">
    <source>
        <dbReference type="ARBA" id="ARBA00023212"/>
    </source>
</evidence>
<evidence type="ECO:0000256" key="7">
    <source>
        <dbReference type="ARBA" id="ARBA00023054"/>
    </source>
</evidence>
<keyword evidence="5" id="KW-0067">ATP-binding</keyword>
<reference evidence="17" key="2">
    <citation type="submission" date="2013-10" db="EMBL/GenBank/DDBJ databases">
        <authorList>
            <person name="Aslett M."/>
        </authorList>
    </citation>
    <scope>NUCLEOTIDE SEQUENCE [LARGE SCALE GENOMIC DNA]</scope>
    <source>
        <strain evidence="17">Houghton</strain>
    </source>
</reference>
<dbReference type="VEuPathDB" id="ToxoDB:ETH_00023995"/>
<dbReference type="GO" id="GO:0005524">
    <property type="term" value="F:ATP binding"/>
    <property type="evidence" value="ECO:0007669"/>
    <property type="project" value="UniProtKB-KW"/>
</dbReference>
<dbReference type="InterPro" id="IPR004273">
    <property type="entry name" value="Dynein_heavy_D6_P-loop"/>
</dbReference>
<comment type="subcellular location">
    <subcellularLocation>
        <location evidence="1">Cytoplasm</location>
        <location evidence="1">Cytoskeleton</location>
    </subcellularLocation>
</comment>
<evidence type="ECO:0000259" key="14">
    <source>
        <dbReference type="Pfam" id="PF12780"/>
    </source>
</evidence>
<dbReference type="Gene3D" id="1.10.8.1220">
    <property type="match status" value="1"/>
</dbReference>
<gene>
    <name evidence="17" type="ORF">ETH_00023995</name>
</gene>
<dbReference type="Pfam" id="PF12777">
    <property type="entry name" value="MT"/>
    <property type="match status" value="1"/>
</dbReference>